<feature type="domain" description="T6SS Phospholipase effector Tle1-like catalytic" evidence="1">
    <location>
        <begin position="66"/>
        <end position="412"/>
    </location>
</feature>
<dbReference type="Gene3D" id="3.40.50.1820">
    <property type="entry name" value="alpha/beta hydrolase"/>
    <property type="match status" value="1"/>
</dbReference>
<accession>A0A9W4S0S7</accession>
<dbReference type="SUPFAM" id="SSF53474">
    <property type="entry name" value="alpha/beta-Hydrolases"/>
    <property type="match status" value="1"/>
</dbReference>
<dbReference type="InterPro" id="IPR018712">
    <property type="entry name" value="Tle1-like_cat"/>
</dbReference>
<dbReference type="EMBL" id="CAMGZC010000961">
    <property type="protein sequence ID" value="CAI0650915.1"/>
    <property type="molecule type" value="Genomic_DNA"/>
</dbReference>
<dbReference type="Proteomes" id="UP001152533">
    <property type="component" value="Unassembled WGS sequence"/>
</dbReference>
<proteinExistence type="predicted"/>
<reference evidence="2" key="1">
    <citation type="submission" date="2022-08" db="EMBL/GenBank/DDBJ databases">
        <authorList>
            <person name="Giroux E."/>
            <person name="Giroux E."/>
        </authorList>
    </citation>
    <scope>NUCLEOTIDE SEQUENCE</scope>
    <source>
        <strain evidence="2">H1091258</strain>
    </source>
</reference>
<name>A0A9W4S0S7_9PEZI</name>
<gene>
    <name evidence="2" type="ORF">CGXH109_LOCUS100851</name>
</gene>
<evidence type="ECO:0000259" key="1">
    <source>
        <dbReference type="Pfam" id="PF09994"/>
    </source>
</evidence>
<dbReference type="PANTHER" id="PTHR33840">
    <property type="match status" value="1"/>
</dbReference>
<dbReference type="PANTHER" id="PTHR33840:SF1">
    <property type="entry name" value="TLE1 PHOSPHOLIPASE DOMAIN-CONTAINING PROTEIN"/>
    <property type="match status" value="1"/>
</dbReference>
<protein>
    <recommendedName>
        <fullName evidence="1">T6SS Phospholipase effector Tle1-like catalytic domain-containing protein</fullName>
    </recommendedName>
</protein>
<keyword evidence="3" id="KW-1185">Reference proteome</keyword>
<dbReference type="Pfam" id="PF09994">
    <property type="entry name" value="T6SS_Tle1-like_cat"/>
    <property type="match status" value="1"/>
</dbReference>
<dbReference type="AlphaFoldDB" id="A0A9W4S0S7"/>
<organism evidence="2 3">
    <name type="scientific">Colletotrichum noveboracense</name>
    <dbReference type="NCBI Taxonomy" id="2664923"/>
    <lineage>
        <taxon>Eukaryota</taxon>
        <taxon>Fungi</taxon>
        <taxon>Dikarya</taxon>
        <taxon>Ascomycota</taxon>
        <taxon>Pezizomycotina</taxon>
        <taxon>Sordariomycetes</taxon>
        <taxon>Hypocreomycetidae</taxon>
        <taxon>Glomerellales</taxon>
        <taxon>Glomerellaceae</taxon>
        <taxon>Colletotrichum</taxon>
        <taxon>Colletotrichum gloeosporioides species complex</taxon>
    </lineage>
</organism>
<comment type="caution">
    <text evidence="2">The sequence shown here is derived from an EMBL/GenBank/DDBJ whole genome shotgun (WGS) entry which is preliminary data.</text>
</comment>
<evidence type="ECO:0000313" key="2">
    <source>
        <dbReference type="EMBL" id="CAI0650915.1"/>
    </source>
</evidence>
<dbReference type="InterPro" id="IPR029058">
    <property type="entry name" value="AB_hydrolase_fold"/>
</dbReference>
<evidence type="ECO:0000313" key="3">
    <source>
        <dbReference type="Proteomes" id="UP001152533"/>
    </source>
</evidence>
<sequence length="721" mass="81428">MDGNPFTTWTACLDRVQKPCQLANRNMTDPATEYHPWVSEIQLEVPQLGPKLEPCAHKTSKYANKKRLVICCDGTWNNSNQKGNISTNVARLSAAVAHKCCTGMPQIVFYHRGAGTEESKVAQALGGVLGKGIIQDVADVYRFICDNYNPGDELVIVGFSRGAFTARSVSGMVCNIGLLNRVGLANFGDIFHDYQNFPNWRPGTKFNIEDHLAGFTLTNYERLERFRTKDNRKDHATLQKELDEDKQKFFERITKCKKQDVDGMDLITMAQKYRDFLEKHQMILCERTLQERDGKTDWYFAPVVVTIQAVGVWDTVGSLGWPKMPWEKIRTDRSADELRFASLDVHPNVEHAFHALALDEWRTAFSPTLWGKRGNTTTHLRQVWFPGSHSNVGGGFEDQQIATIALAWMADQLTSVGVEFSTPEMKRIFYTLDPSVESREWGKGRISSPSATTAIPDKAYNALWYPWQTVTGGNTVAGTRTPGSYMEDGRKDVIQEPNELIHPSVRIRYLYDGLGLDDNGDWECSALTKNGYKLQKSSVPLQVEDPHHKDFIASTYETLSGTVASVHGGLPIDPNTDHKLVLHQLPFESDLYQLEEAKNNWVWGKEGKVLPEERIGMWERLFIEVNHNLLYRQKETQRLKEEREAAEPKSNGWFSGIQSWAGDKVNTARSAAGSALTNTVGRLLPSSGKLKPADYHPDFGYHDFVSWQKGDATKTTRKIRT</sequence>